<accession>A0A6A4GRZ2</accession>
<protein>
    <submittedName>
        <fullName evidence="1">Uncharacterized protein</fullName>
    </submittedName>
</protein>
<dbReference type="Proteomes" id="UP000799118">
    <property type="component" value="Unassembled WGS sequence"/>
</dbReference>
<reference evidence="1" key="1">
    <citation type="journal article" date="2019" name="Environ. Microbiol.">
        <title>Fungal ecological strategies reflected in gene transcription - a case study of two litter decomposers.</title>
        <authorList>
            <person name="Barbi F."/>
            <person name="Kohler A."/>
            <person name="Barry K."/>
            <person name="Baskaran P."/>
            <person name="Daum C."/>
            <person name="Fauchery L."/>
            <person name="Ihrmark K."/>
            <person name="Kuo A."/>
            <person name="LaButti K."/>
            <person name="Lipzen A."/>
            <person name="Morin E."/>
            <person name="Grigoriev I.V."/>
            <person name="Henrissat B."/>
            <person name="Lindahl B."/>
            <person name="Martin F."/>
        </authorList>
    </citation>
    <scope>NUCLEOTIDE SEQUENCE</scope>
    <source>
        <strain evidence="1">JB14</strain>
    </source>
</reference>
<evidence type="ECO:0000313" key="2">
    <source>
        <dbReference type="Proteomes" id="UP000799118"/>
    </source>
</evidence>
<evidence type="ECO:0000313" key="1">
    <source>
        <dbReference type="EMBL" id="KAE9388521.1"/>
    </source>
</evidence>
<dbReference type="EMBL" id="ML769739">
    <property type="protein sequence ID" value="KAE9388521.1"/>
    <property type="molecule type" value="Genomic_DNA"/>
</dbReference>
<proteinExistence type="predicted"/>
<keyword evidence="2" id="KW-1185">Reference proteome</keyword>
<name>A0A6A4GRZ2_9AGAR</name>
<organism evidence="1 2">
    <name type="scientific">Gymnopus androsaceus JB14</name>
    <dbReference type="NCBI Taxonomy" id="1447944"/>
    <lineage>
        <taxon>Eukaryota</taxon>
        <taxon>Fungi</taxon>
        <taxon>Dikarya</taxon>
        <taxon>Basidiomycota</taxon>
        <taxon>Agaricomycotina</taxon>
        <taxon>Agaricomycetes</taxon>
        <taxon>Agaricomycetidae</taxon>
        <taxon>Agaricales</taxon>
        <taxon>Marasmiineae</taxon>
        <taxon>Omphalotaceae</taxon>
        <taxon>Gymnopus</taxon>
    </lineage>
</organism>
<sequence>MAIAEQDILRLRALISAALQAGTGIPAIIAKMQDALSGVYHARQYTDHEKHIALLGLCLGGRTTAYVLNHSAGLPSIQTLYAEQQFTIIKPMLGRINWSDIAHNIQHVLIPGQEDAKLLINEIAINEAPVFFSCENCVGGLCWKHGLRIDTKLTTFDNAIAIRNTIDDGTVHLGKKMTVAAVVSIGEDGLYLILTAASCKEKDTEDSVYIFQMTINEITAQANQPNSKVGHLSSIATDGASIRRAAGYHLLVRYLLTLGSSLDIILSQLPGFNCFTGPNGITLDFDYKHILKWICTLLRQKAGITLAQGCIINPMFLCKYLLQLPSETVESVNGYLYPDDPQNVPKAINTLKAIVALCQLDTSEFSPSKLADHESLQLLGYILETILLPFTSISTSLSEQLKHLFCHTHLIFALFRTYRLDFMSNQLYGDIQTMVKKAVFTVAKAQVEDPKQEITLSRDIRDNDLEEEFGFYRMDGGHNSGMNFKEGTDHMGHACDIAGAFSCQPDLNPGLRRLKMDCTCHLDHLTRESFGKSDFVVGHCHIASMYTEATLWAKEILTRVGKLPAGAYDFNSIFSDTSIDLMHIFGQGRYPGIEDLNEVDCSLIISYDHPPMTSPTPANHSAVSTTDPTSIIAGTSSATPVTNVPDFSNVEDDLSEQLEDFLEDTELSLKLPSGPGIRPDDFLFVPDAGWKHKASICCLYISPNTGSIDKSHELLK</sequence>
<gene>
    <name evidence="1" type="ORF">BT96DRAFT_836102</name>
</gene>
<dbReference type="OrthoDB" id="2659841at2759"/>
<dbReference type="AlphaFoldDB" id="A0A6A4GRZ2"/>